<protein>
    <submittedName>
        <fullName evidence="3">Helix-turn-helix transcriptional regulator</fullName>
    </submittedName>
</protein>
<dbReference type="CDD" id="cd00093">
    <property type="entry name" value="HTH_XRE"/>
    <property type="match status" value="1"/>
</dbReference>
<dbReference type="Pfam" id="PF01381">
    <property type="entry name" value="HTH_3"/>
    <property type="match status" value="1"/>
</dbReference>
<organism evidence="3 4">
    <name type="scientific">Wansuia hejianensis</name>
    <dbReference type="NCBI Taxonomy" id="2763667"/>
    <lineage>
        <taxon>Bacteria</taxon>
        <taxon>Bacillati</taxon>
        <taxon>Bacillota</taxon>
        <taxon>Clostridia</taxon>
        <taxon>Lachnospirales</taxon>
        <taxon>Lachnospiraceae</taxon>
        <taxon>Wansuia</taxon>
    </lineage>
</organism>
<dbReference type="AlphaFoldDB" id="A0A7G9GHQ5"/>
<dbReference type="EMBL" id="CP060635">
    <property type="protein sequence ID" value="QNM10337.1"/>
    <property type="molecule type" value="Genomic_DNA"/>
</dbReference>
<dbReference type="KEGG" id="whj:H9Q79_08770"/>
<accession>A0A7G9GHQ5</accession>
<feature type="domain" description="HTH cro/C1-type" evidence="2">
    <location>
        <begin position="12"/>
        <end position="66"/>
    </location>
</feature>
<dbReference type="CDD" id="cd02209">
    <property type="entry name" value="cupin_XRE_C"/>
    <property type="match status" value="1"/>
</dbReference>
<dbReference type="Pfam" id="PF07883">
    <property type="entry name" value="Cupin_2"/>
    <property type="match status" value="1"/>
</dbReference>
<dbReference type="InterPro" id="IPR050807">
    <property type="entry name" value="TransReg_Diox_bact_type"/>
</dbReference>
<dbReference type="PANTHER" id="PTHR46797">
    <property type="entry name" value="HTH-TYPE TRANSCRIPTIONAL REGULATOR"/>
    <property type="match status" value="1"/>
</dbReference>
<dbReference type="GO" id="GO:0003700">
    <property type="term" value="F:DNA-binding transcription factor activity"/>
    <property type="evidence" value="ECO:0007669"/>
    <property type="project" value="TreeGrafter"/>
</dbReference>
<sequence>MENKQKNRGARLKAWRQSRGLKLKDLAARTGLSIGFLSKIENGTGNPSVDNIQKICYVLGVTPNDLLTQKSEEELLIHVYQNSSYVLRSSERCLLYDFSGSVRLESIFEGNSNFKVNVMTLTGGAQEQYSAMHSYDELGVVASGSMSVTFEDETKYILNPGDALMVRANQHHTVACASEKECVSYWVEISSNNG</sequence>
<dbReference type="PROSITE" id="PS50943">
    <property type="entry name" value="HTH_CROC1"/>
    <property type="match status" value="1"/>
</dbReference>
<name>A0A7G9GHQ5_9FIRM</name>
<keyword evidence="1" id="KW-0238">DNA-binding</keyword>
<evidence type="ECO:0000259" key="2">
    <source>
        <dbReference type="PROSITE" id="PS50943"/>
    </source>
</evidence>
<dbReference type="InterPro" id="IPR011051">
    <property type="entry name" value="RmlC_Cupin_sf"/>
</dbReference>
<evidence type="ECO:0000313" key="3">
    <source>
        <dbReference type="EMBL" id="QNM10337.1"/>
    </source>
</evidence>
<dbReference type="GO" id="GO:0005829">
    <property type="term" value="C:cytosol"/>
    <property type="evidence" value="ECO:0007669"/>
    <property type="project" value="TreeGrafter"/>
</dbReference>
<dbReference type="RefSeq" id="WP_118643105.1">
    <property type="nucleotide sequence ID" value="NZ_CP060635.1"/>
</dbReference>
<keyword evidence="4" id="KW-1185">Reference proteome</keyword>
<evidence type="ECO:0000256" key="1">
    <source>
        <dbReference type="ARBA" id="ARBA00023125"/>
    </source>
</evidence>
<dbReference type="InterPro" id="IPR013096">
    <property type="entry name" value="Cupin_2"/>
</dbReference>
<dbReference type="Gene3D" id="1.10.260.40">
    <property type="entry name" value="lambda repressor-like DNA-binding domains"/>
    <property type="match status" value="1"/>
</dbReference>
<dbReference type="InterPro" id="IPR001387">
    <property type="entry name" value="Cro/C1-type_HTH"/>
</dbReference>
<dbReference type="SUPFAM" id="SSF47413">
    <property type="entry name" value="lambda repressor-like DNA-binding domains"/>
    <property type="match status" value="1"/>
</dbReference>
<dbReference type="SMART" id="SM00530">
    <property type="entry name" value="HTH_XRE"/>
    <property type="match status" value="1"/>
</dbReference>
<dbReference type="SUPFAM" id="SSF51182">
    <property type="entry name" value="RmlC-like cupins"/>
    <property type="match status" value="1"/>
</dbReference>
<evidence type="ECO:0000313" key="4">
    <source>
        <dbReference type="Proteomes" id="UP000515860"/>
    </source>
</evidence>
<dbReference type="GO" id="GO:0003677">
    <property type="term" value="F:DNA binding"/>
    <property type="evidence" value="ECO:0007669"/>
    <property type="project" value="UniProtKB-KW"/>
</dbReference>
<gene>
    <name evidence="3" type="ORF">H9Q79_08770</name>
</gene>
<dbReference type="Proteomes" id="UP000515860">
    <property type="component" value="Chromosome"/>
</dbReference>
<reference evidence="3 4" key="1">
    <citation type="submission" date="2020-08" db="EMBL/GenBank/DDBJ databases">
        <authorList>
            <person name="Liu C."/>
            <person name="Sun Q."/>
        </authorList>
    </citation>
    <scope>NUCLEOTIDE SEQUENCE [LARGE SCALE GENOMIC DNA]</scope>
    <source>
        <strain evidence="3 4">NSJ-29</strain>
    </source>
</reference>
<dbReference type="InterPro" id="IPR010982">
    <property type="entry name" value="Lambda_DNA-bd_dom_sf"/>
</dbReference>
<dbReference type="InterPro" id="IPR014710">
    <property type="entry name" value="RmlC-like_jellyroll"/>
</dbReference>
<dbReference type="Gene3D" id="2.60.120.10">
    <property type="entry name" value="Jelly Rolls"/>
    <property type="match status" value="1"/>
</dbReference>
<proteinExistence type="predicted"/>
<dbReference type="PANTHER" id="PTHR46797:SF1">
    <property type="entry name" value="METHYLPHOSPHONATE SYNTHASE"/>
    <property type="match status" value="1"/>
</dbReference>